<feature type="domain" description="AB hydrolase-1" evidence="1">
    <location>
        <begin position="64"/>
        <end position="302"/>
    </location>
</feature>
<gene>
    <name evidence="2" type="ORF">HY3_07790</name>
</gene>
<dbReference type="EMBL" id="AWFB01000004">
    <property type="protein sequence ID" value="RAN35433.1"/>
    <property type="molecule type" value="Genomic_DNA"/>
</dbReference>
<dbReference type="eggNOG" id="COG2267">
    <property type="taxonomic scope" value="Bacteria"/>
</dbReference>
<dbReference type="PANTHER" id="PTHR46438:SF11">
    <property type="entry name" value="LIPASE-RELATED"/>
    <property type="match status" value="1"/>
</dbReference>
<dbReference type="PRINTS" id="PR00111">
    <property type="entry name" value="ABHYDROLASE"/>
</dbReference>
<dbReference type="PANTHER" id="PTHR46438">
    <property type="entry name" value="ALPHA/BETA-HYDROLASES SUPERFAMILY PROTEIN"/>
    <property type="match status" value="1"/>
</dbReference>
<name>A0A062U365_9PROT</name>
<dbReference type="InterPro" id="IPR000073">
    <property type="entry name" value="AB_hydrolase_1"/>
</dbReference>
<dbReference type="AlphaFoldDB" id="A0A062U365"/>
<dbReference type="Gene3D" id="3.40.50.1820">
    <property type="entry name" value="alpha/beta hydrolase"/>
    <property type="match status" value="1"/>
</dbReference>
<organism evidence="2 3">
    <name type="scientific">Hyphomonas pacifica</name>
    <dbReference type="NCBI Taxonomy" id="1280941"/>
    <lineage>
        <taxon>Bacteria</taxon>
        <taxon>Pseudomonadati</taxon>
        <taxon>Pseudomonadota</taxon>
        <taxon>Alphaproteobacteria</taxon>
        <taxon>Hyphomonadales</taxon>
        <taxon>Hyphomonadaceae</taxon>
        <taxon>Hyphomonas</taxon>
    </lineage>
</organism>
<dbReference type="RefSeq" id="WP_064773891.1">
    <property type="nucleotide sequence ID" value="NZ_AWFA01000019.1"/>
</dbReference>
<dbReference type="SUPFAM" id="SSF53474">
    <property type="entry name" value="alpha/beta-Hydrolases"/>
    <property type="match status" value="1"/>
</dbReference>
<accession>A0A062U365</accession>
<protein>
    <recommendedName>
        <fullName evidence="1">AB hydrolase-1 domain-containing protein</fullName>
    </recommendedName>
</protein>
<proteinExistence type="predicted"/>
<comment type="caution">
    <text evidence="2">The sequence shown here is derived from an EMBL/GenBank/DDBJ whole genome shotgun (WGS) entry which is preliminary data.</text>
</comment>
<evidence type="ECO:0000313" key="3">
    <source>
        <dbReference type="Proteomes" id="UP000249123"/>
    </source>
</evidence>
<dbReference type="STRING" id="1280941.HY2_12625"/>
<sequence>MFRRFLVVLLTVGVILTAGWYMLKRPDISYNTLESVYSYNDSRFLKSGGETQIHFRDIGPRDAPVIVLVHGYAASMHTWDDWVKRLRRDYRVISLDLPGHGLSRCVDNNAIGIEQFVDTVDRVVTTVDVRNFTLVGSSMGGHSAWAYALEYPEKLDALVLVDAAGWPDEKGEGDSDPLIFKLLRNGVARKLMKDLDMSALIRSGLEKSFADPALVDDPMVERYSALSRAPCHREALLKLMSGATTRVPATSEALARISAPTLVMQGEVDNLVPAAHGRKFAEAIPGAELKLYPNVGHIPQEEIGEMSADDLRAFLAEVYAPALPAEASAPTEGE</sequence>
<dbReference type="InterPro" id="IPR029058">
    <property type="entry name" value="AB_hydrolase_fold"/>
</dbReference>
<evidence type="ECO:0000259" key="1">
    <source>
        <dbReference type="Pfam" id="PF00561"/>
    </source>
</evidence>
<evidence type="ECO:0000313" key="2">
    <source>
        <dbReference type="EMBL" id="RAN35433.1"/>
    </source>
</evidence>
<reference evidence="2 3" key="1">
    <citation type="submission" date="2013-04" db="EMBL/GenBank/DDBJ databases">
        <title>Hyphomonas sp. T24B3 Genome Sequencing.</title>
        <authorList>
            <person name="Lai Q."/>
            <person name="Shao Z."/>
        </authorList>
    </citation>
    <scope>NUCLEOTIDE SEQUENCE [LARGE SCALE GENOMIC DNA]</scope>
    <source>
        <strain evidence="2 3">T24B3</strain>
    </source>
</reference>
<keyword evidence="3" id="KW-1185">Reference proteome</keyword>
<dbReference type="Proteomes" id="UP000249123">
    <property type="component" value="Unassembled WGS sequence"/>
</dbReference>
<dbReference type="Pfam" id="PF00561">
    <property type="entry name" value="Abhydrolase_1"/>
    <property type="match status" value="1"/>
</dbReference>